<dbReference type="Pfam" id="PF08665">
    <property type="entry name" value="PglZ"/>
    <property type="match status" value="1"/>
</dbReference>
<dbReference type="RefSeq" id="WP_233339202.1">
    <property type="nucleotide sequence ID" value="NZ_JAJTVO010000013.1"/>
</dbReference>
<name>A0AAW4YKX3_9BACT</name>
<organism evidence="1 2">
    <name type="scientific">Segatella copri</name>
    <dbReference type="NCBI Taxonomy" id="165179"/>
    <lineage>
        <taxon>Bacteria</taxon>
        <taxon>Pseudomonadati</taxon>
        <taxon>Bacteroidota</taxon>
        <taxon>Bacteroidia</taxon>
        <taxon>Bacteroidales</taxon>
        <taxon>Prevotellaceae</taxon>
        <taxon>Segatella</taxon>
    </lineage>
</organism>
<dbReference type="Proteomes" id="UP001200307">
    <property type="component" value="Unassembled WGS sequence"/>
</dbReference>
<dbReference type="AlphaFoldDB" id="A0AAW4YKX3"/>
<accession>A0AAW4YKX3</accession>
<proteinExistence type="predicted"/>
<comment type="caution">
    <text evidence="1">The sequence shown here is derived from an EMBL/GenBank/DDBJ whole genome shotgun (WGS) entry which is preliminary data.</text>
</comment>
<gene>
    <name evidence="1" type="ORF">LYY06_08395</name>
</gene>
<reference evidence="1" key="1">
    <citation type="submission" date="2021-12" db="EMBL/GenBank/DDBJ databases">
        <authorList>
            <person name="Lv X."/>
        </authorList>
    </citation>
    <scope>NUCLEOTIDE SEQUENCE</scope>
    <source>
        <strain evidence="1">HF2106</strain>
    </source>
</reference>
<dbReference type="EMBL" id="JAJTVO010000013">
    <property type="protein sequence ID" value="MCE4122280.1"/>
    <property type="molecule type" value="Genomic_DNA"/>
</dbReference>
<sequence>MDIQGYIIDHWLGKMSAEKPVLIIYDRNALYHSVLPLAVEKGVKVIDTTKGLLHARLAASRFWCGELAENNDLRMIIYRQMPQPTTDRQWVEEPYSAFKNAAAMFPVGPQDDYKYICQSFLPTKKDEIERLFASGTTSFNMINALLDGAAYPALEQLTGGKSFVEMTVGLLAQTFSSDMAWLPEWARFAEIQYPGLDSNGISLQDIQQKLWMYLLFSEFVFDLPSALPDSLKTVAMAPVEIKDKIYSVCDHLRRRSDLREIYVRMARKTANAFQLADLFAKSKHLGDRVTFAFENKVEYERFVAYLKEGKLGEAHKLLKKNIEDVWYQEDSEVSTFWKLAGYALQIADCVNRGVKSDGDIQDLVEWYVGSGQEADKAYRRYLTDSQEVVSLPTAVKTMTQYVEGLYADFTERSVKEYQMRAGEIKNHEQLRNQGCIDIVYPALKEGKRVALFFVDAFRYEMGKCFADSMMRNEPDQVKIGAKLSFLPSVTRFGMAAHLGHVKVVEQNGKLQPSVDGRVIITPDDRLDYLQQKTHVVTQDVRLENFDMSAIEDNVQLLVIRSQDMDTAGEEIKLSGLAVMDKVLVRLARTLNACKQKGFDMAVFVADHGFMVQSSFHVGNLIDKPMGSDVSLEESRLLVGNLNDSEDTLSFTPEELGLDAEVMKLCYAKNFTVFRKGEVFYHEGLSLQENVVPVITVQLQNKQKKQKYSVELKYKGNTSGTVYTCRPLIDINIHQDDLFADGVNIRLIVADGEGHAIGAPSGKFYDDVTQTAQIPSGVTQYRQPIVIDEEYGGDSIVVSALDADTHATLSTLKLNFENDL</sequence>
<evidence type="ECO:0000313" key="2">
    <source>
        <dbReference type="Proteomes" id="UP001200307"/>
    </source>
</evidence>
<protein>
    <submittedName>
        <fullName evidence="1">PglZ domain-containing protein</fullName>
    </submittedName>
</protein>
<evidence type="ECO:0000313" key="1">
    <source>
        <dbReference type="EMBL" id="MCE4122280.1"/>
    </source>
</evidence>